<keyword evidence="7 13" id="KW-0418">Kinase</keyword>
<dbReference type="SMART" id="SM00065">
    <property type="entry name" value="GAF"/>
    <property type="match status" value="1"/>
</dbReference>
<dbReference type="PANTHER" id="PTHR41523:SF8">
    <property type="entry name" value="ETHYLENE RESPONSE SENSOR PROTEIN"/>
    <property type="match status" value="1"/>
</dbReference>
<dbReference type="SUPFAM" id="SSF55785">
    <property type="entry name" value="PYP-like sensor domain (PAS domain)"/>
    <property type="match status" value="2"/>
</dbReference>
<dbReference type="PROSITE" id="PS50113">
    <property type="entry name" value="PAC"/>
    <property type="match status" value="1"/>
</dbReference>
<evidence type="ECO:0000259" key="10">
    <source>
        <dbReference type="PROSITE" id="PS50110"/>
    </source>
</evidence>
<evidence type="ECO:0000256" key="9">
    <source>
        <dbReference type="PROSITE-ProRule" id="PRU00169"/>
    </source>
</evidence>
<evidence type="ECO:0000256" key="4">
    <source>
        <dbReference type="ARBA" id="ARBA00022679"/>
    </source>
</evidence>
<organism evidence="13 14">
    <name type="scientific">Caulobacter flavus</name>
    <dbReference type="NCBI Taxonomy" id="1679497"/>
    <lineage>
        <taxon>Bacteria</taxon>
        <taxon>Pseudomonadati</taxon>
        <taxon>Pseudomonadota</taxon>
        <taxon>Alphaproteobacteria</taxon>
        <taxon>Caulobacterales</taxon>
        <taxon>Caulobacteraceae</taxon>
        <taxon>Caulobacter</taxon>
    </lineage>
</organism>
<protein>
    <recommendedName>
        <fullName evidence="2">histidine kinase</fullName>
        <ecNumber evidence="2">2.7.13.3</ecNumber>
    </recommendedName>
</protein>
<evidence type="ECO:0000256" key="3">
    <source>
        <dbReference type="ARBA" id="ARBA00022553"/>
    </source>
</evidence>
<accession>A0A2N5CKJ3</accession>
<keyword evidence="3 9" id="KW-0597">Phosphoprotein</keyword>
<dbReference type="Pfam" id="PF07536">
    <property type="entry name" value="HWE_HK"/>
    <property type="match status" value="1"/>
</dbReference>
<evidence type="ECO:0000256" key="1">
    <source>
        <dbReference type="ARBA" id="ARBA00000085"/>
    </source>
</evidence>
<evidence type="ECO:0000313" key="13">
    <source>
        <dbReference type="EMBL" id="PLR05854.1"/>
    </source>
</evidence>
<evidence type="ECO:0000313" key="12">
    <source>
        <dbReference type="EMBL" id="AYV49616.1"/>
    </source>
</evidence>
<dbReference type="InterPro" id="IPR011006">
    <property type="entry name" value="CheY-like_superfamily"/>
</dbReference>
<dbReference type="SUPFAM" id="SSF52172">
    <property type="entry name" value="CheY-like"/>
    <property type="match status" value="1"/>
</dbReference>
<dbReference type="InterPro" id="IPR001789">
    <property type="entry name" value="Sig_transdc_resp-reg_receiver"/>
</dbReference>
<evidence type="ECO:0000256" key="7">
    <source>
        <dbReference type="ARBA" id="ARBA00022777"/>
    </source>
</evidence>
<dbReference type="KEGG" id="cfh:C1707_16305"/>
<dbReference type="Proteomes" id="UP000234483">
    <property type="component" value="Unassembled WGS sequence"/>
</dbReference>
<keyword evidence="6" id="KW-0547">Nucleotide-binding</keyword>
<dbReference type="OrthoDB" id="341208at2"/>
<dbReference type="InterPro" id="IPR013656">
    <property type="entry name" value="PAS_4"/>
</dbReference>
<name>A0A2N5CKJ3_9CAUL</name>
<dbReference type="Proteomes" id="UP000281192">
    <property type="component" value="Chromosome"/>
</dbReference>
<dbReference type="Pfam" id="PF08448">
    <property type="entry name" value="PAS_4"/>
    <property type="match status" value="2"/>
</dbReference>
<feature type="domain" description="Response regulatory" evidence="10">
    <location>
        <begin position="674"/>
        <end position="784"/>
    </location>
</feature>
<keyword evidence="15" id="KW-1185">Reference proteome</keyword>
<dbReference type="InterPro" id="IPR003018">
    <property type="entry name" value="GAF"/>
</dbReference>
<dbReference type="PROSITE" id="PS50110">
    <property type="entry name" value="RESPONSE_REGULATORY"/>
    <property type="match status" value="1"/>
</dbReference>
<proteinExistence type="predicted"/>
<feature type="domain" description="PAC" evidence="11">
    <location>
        <begin position="100"/>
        <end position="152"/>
    </location>
</feature>
<evidence type="ECO:0000256" key="2">
    <source>
        <dbReference type="ARBA" id="ARBA00012438"/>
    </source>
</evidence>
<evidence type="ECO:0000256" key="5">
    <source>
        <dbReference type="ARBA" id="ARBA00022737"/>
    </source>
</evidence>
<dbReference type="Gene3D" id="3.30.565.10">
    <property type="entry name" value="Histidine kinase-like ATPase, C-terminal domain"/>
    <property type="match status" value="1"/>
</dbReference>
<dbReference type="Gene3D" id="3.30.450.40">
    <property type="match status" value="1"/>
</dbReference>
<comment type="catalytic activity">
    <reaction evidence="1">
        <text>ATP + protein L-histidine = ADP + protein N-phospho-L-histidine.</text>
        <dbReference type="EC" id="2.7.13.3"/>
    </reaction>
</comment>
<evidence type="ECO:0000256" key="8">
    <source>
        <dbReference type="ARBA" id="ARBA00022840"/>
    </source>
</evidence>
<dbReference type="SUPFAM" id="SSF55781">
    <property type="entry name" value="GAF domain-like"/>
    <property type="match status" value="1"/>
</dbReference>
<dbReference type="EC" id="2.7.13.3" evidence="2"/>
<keyword evidence="5" id="KW-0677">Repeat</keyword>
<keyword evidence="4" id="KW-0808">Transferase</keyword>
<feature type="modified residue" description="4-aspartylphosphate" evidence="9">
    <location>
        <position position="724"/>
    </location>
</feature>
<gene>
    <name evidence="12" type="ORF">C1707_16305</name>
    <name evidence="13" type="ORF">CFHF_26675</name>
</gene>
<dbReference type="Gene3D" id="3.40.50.2300">
    <property type="match status" value="1"/>
</dbReference>
<dbReference type="GO" id="GO:0004673">
    <property type="term" value="F:protein histidine kinase activity"/>
    <property type="evidence" value="ECO:0007669"/>
    <property type="project" value="UniProtKB-EC"/>
</dbReference>
<dbReference type="PANTHER" id="PTHR41523">
    <property type="entry name" value="TWO-COMPONENT SYSTEM SENSOR PROTEIN"/>
    <property type="match status" value="1"/>
</dbReference>
<dbReference type="EMBL" id="CP026100">
    <property type="protein sequence ID" value="AYV49616.1"/>
    <property type="molecule type" value="Genomic_DNA"/>
</dbReference>
<dbReference type="Pfam" id="PF13185">
    <property type="entry name" value="GAF_2"/>
    <property type="match status" value="1"/>
</dbReference>
<dbReference type="AlphaFoldDB" id="A0A2N5CKJ3"/>
<reference evidence="13 14" key="1">
    <citation type="submission" date="2017-12" db="EMBL/GenBank/DDBJ databases">
        <title>The genome sequence of Caulobacter flavus CGMCC1 15093.</title>
        <authorList>
            <person name="Gao J."/>
            <person name="Mao X."/>
            <person name="Sun J."/>
        </authorList>
    </citation>
    <scope>NUCLEOTIDE SEQUENCE [LARGE SCALE GENOMIC DNA]</scope>
    <source>
        <strain evidence="13 14">CGMCC1 15093</strain>
    </source>
</reference>
<dbReference type="InterPro" id="IPR011102">
    <property type="entry name" value="Sig_transdc_His_kinase_HWE"/>
</dbReference>
<keyword evidence="8" id="KW-0067">ATP-binding</keyword>
<dbReference type="InterPro" id="IPR036890">
    <property type="entry name" value="HATPase_C_sf"/>
</dbReference>
<dbReference type="GO" id="GO:0000160">
    <property type="term" value="P:phosphorelay signal transduction system"/>
    <property type="evidence" value="ECO:0007669"/>
    <property type="project" value="InterPro"/>
</dbReference>
<dbReference type="EMBL" id="PJRQ01000057">
    <property type="protein sequence ID" value="PLR05854.1"/>
    <property type="molecule type" value="Genomic_DNA"/>
</dbReference>
<dbReference type="InterPro" id="IPR029016">
    <property type="entry name" value="GAF-like_dom_sf"/>
</dbReference>
<evidence type="ECO:0000313" key="14">
    <source>
        <dbReference type="Proteomes" id="UP000234483"/>
    </source>
</evidence>
<reference evidence="12 15" key="2">
    <citation type="submission" date="2018-01" db="EMBL/GenBank/DDBJ databases">
        <title>Complete genome sequence of Caulobacter flavus RHGG3.</title>
        <authorList>
            <person name="Yang E."/>
        </authorList>
    </citation>
    <scope>NUCLEOTIDE SEQUENCE [LARGE SCALE GENOMIC DNA]</scope>
    <source>
        <strain evidence="12 15">RHGG3</strain>
    </source>
</reference>
<evidence type="ECO:0000313" key="15">
    <source>
        <dbReference type="Proteomes" id="UP000281192"/>
    </source>
</evidence>
<dbReference type="GO" id="GO:0005524">
    <property type="term" value="F:ATP binding"/>
    <property type="evidence" value="ECO:0007669"/>
    <property type="project" value="UniProtKB-KW"/>
</dbReference>
<evidence type="ECO:0000259" key="11">
    <source>
        <dbReference type="PROSITE" id="PS50113"/>
    </source>
</evidence>
<dbReference type="InterPro" id="IPR000700">
    <property type="entry name" value="PAS-assoc_C"/>
</dbReference>
<dbReference type="InterPro" id="IPR035965">
    <property type="entry name" value="PAS-like_dom_sf"/>
</dbReference>
<sequence>MAAATRNHRWDATPLGAMTSWPSAARTAVDLALSMSQPACVCWGPDARLIYNDLYRTILGHRHPWALGQPLCEIWPELAATLRPALAAVFAGQAQLWDDAPFELDAVGGAPSTSWFTATWTPIRSEDGLVGGFLIVATETTRRHAAEAALQHDQERQAFLLELADTLRPLGDANDIQLVAARALGRRLGANRVGYAEDLGGGEIAVVRNYVDGVPGIEGRYRYDDYGPELLAAFGEGRTVVRDDVAGDPTLTPAEKAAHAALALGATVNVPLLKDGDLRAVLFVHFKDAHRFDEREIALMREVAERTWAEVMRARAEQETRRSEERYRTLFSSMDEGYCIIQMLYGADGVANDWRFIEVNPAFEKHNGLTAATGRTIKDLAPGIEGRWIEIYDRVAQTGESLRFQEPSGALGSRIFDLYAFRVGEAQERKVAVLFTDITEAKRLAERQSILLAEVQHRVRNTLAMIRTLSDRTLRGATSLDEFAVAWRGRLAILSRVQALLTRSANTGIDLVSIVREELAAQAPDDSLYRIEGPDLTLPPKAAEVVTLAVHELATNALKHGALSAPDGKIEVSWAVESRNDRDWLSFLWRERGLVLQPDAPSSRRGFGRELIERRVPYDLQGESELTVGRDGATCRLAFPLVHRASVLETGVPERASVFDGAPDDDPRDLSGQRILLLEDDFLLASEAAQALLDAGAKVLGPFSTEGAALAAIGEGRPTGAVLDVNLGIGHSLRVARALRAARVPFVFLTGYDDIVFPPDLAKITRLKKPAAMDKVIQAIALSQTPS</sequence>
<dbReference type="SMART" id="SM00911">
    <property type="entry name" value="HWE_HK"/>
    <property type="match status" value="1"/>
</dbReference>
<dbReference type="Gene3D" id="3.30.450.20">
    <property type="entry name" value="PAS domain"/>
    <property type="match status" value="2"/>
</dbReference>
<evidence type="ECO:0000256" key="6">
    <source>
        <dbReference type="ARBA" id="ARBA00022741"/>
    </source>
</evidence>